<dbReference type="PROSITE" id="PS51462">
    <property type="entry name" value="NUDIX"/>
    <property type="match status" value="1"/>
</dbReference>
<dbReference type="PROSITE" id="PS00893">
    <property type="entry name" value="NUDIX_BOX"/>
    <property type="match status" value="1"/>
</dbReference>
<keyword evidence="5" id="KW-1185">Reference proteome</keyword>
<dbReference type="InterPro" id="IPR020084">
    <property type="entry name" value="NUDIX_hydrolase_CS"/>
</dbReference>
<dbReference type="RefSeq" id="WP_209463668.1">
    <property type="nucleotide sequence ID" value="NZ_CP110224.1"/>
</dbReference>
<protein>
    <submittedName>
        <fullName evidence="4">ADP-ribose pyrophosphatase YjhB (NUDIX family)</fullName>
    </submittedName>
</protein>
<organism evidence="4 5">
    <name type="scientific">Virgibacillus natechei</name>
    <dbReference type="NCBI Taxonomy" id="1216297"/>
    <lineage>
        <taxon>Bacteria</taxon>
        <taxon>Bacillati</taxon>
        <taxon>Bacillota</taxon>
        <taxon>Bacilli</taxon>
        <taxon>Bacillales</taxon>
        <taxon>Bacillaceae</taxon>
        <taxon>Virgibacillus</taxon>
    </lineage>
</organism>
<evidence type="ECO:0000313" key="4">
    <source>
        <dbReference type="EMBL" id="MBP1970540.1"/>
    </source>
</evidence>
<dbReference type="InterPro" id="IPR000086">
    <property type="entry name" value="NUDIX_hydrolase_dom"/>
</dbReference>
<evidence type="ECO:0000256" key="2">
    <source>
        <dbReference type="ARBA" id="ARBA00022801"/>
    </source>
</evidence>
<accession>A0ABS4IHW6</accession>
<comment type="cofactor">
    <cofactor evidence="1">
        <name>Mg(2+)</name>
        <dbReference type="ChEBI" id="CHEBI:18420"/>
    </cofactor>
</comment>
<dbReference type="SUPFAM" id="SSF55811">
    <property type="entry name" value="Nudix"/>
    <property type="match status" value="1"/>
</dbReference>
<dbReference type="EMBL" id="JAGGKX010000014">
    <property type="protein sequence ID" value="MBP1970540.1"/>
    <property type="molecule type" value="Genomic_DNA"/>
</dbReference>
<dbReference type="Pfam" id="PF00293">
    <property type="entry name" value="NUDIX"/>
    <property type="match status" value="1"/>
</dbReference>
<sequence length="140" mass="16285">MEKIEWFGAAGLCSNDNDQILMIKQGSLDEEKRWSIPSGGKEENETYEDCCVREFSEETGYDIHVVKPLFLKETKDQGVDVKVHYFEVEIIGGTERIQDPDHLIYAIEWKSADEIRYINLSFPEDRDLFLTFIKENADDL</sequence>
<evidence type="ECO:0000313" key="5">
    <source>
        <dbReference type="Proteomes" id="UP001519345"/>
    </source>
</evidence>
<dbReference type="PANTHER" id="PTHR43046">
    <property type="entry name" value="GDP-MANNOSE MANNOSYL HYDROLASE"/>
    <property type="match status" value="1"/>
</dbReference>
<dbReference type="CDD" id="cd02883">
    <property type="entry name" value="NUDIX_Hydrolase"/>
    <property type="match status" value="1"/>
</dbReference>
<dbReference type="PANTHER" id="PTHR43046:SF2">
    <property type="entry name" value="8-OXO-DGTP DIPHOSPHATASE-RELATED"/>
    <property type="match status" value="1"/>
</dbReference>
<dbReference type="Gene3D" id="3.90.79.10">
    <property type="entry name" value="Nucleoside Triphosphate Pyrophosphohydrolase"/>
    <property type="match status" value="1"/>
</dbReference>
<comment type="caution">
    <text evidence="4">The sequence shown here is derived from an EMBL/GenBank/DDBJ whole genome shotgun (WGS) entry which is preliminary data.</text>
</comment>
<dbReference type="InterPro" id="IPR015797">
    <property type="entry name" value="NUDIX_hydrolase-like_dom_sf"/>
</dbReference>
<name>A0ABS4IHW6_9BACI</name>
<gene>
    <name evidence="4" type="ORF">J2Z83_002661</name>
</gene>
<feature type="domain" description="Nudix hydrolase" evidence="3">
    <location>
        <begin position="5"/>
        <end position="134"/>
    </location>
</feature>
<dbReference type="Proteomes" id="UP001519345">
    <property type="component" value="Unassembled WGS sequence"/>
</dbReference>
<keyword evidence="2" id="KW-0378">Hydrolase</keyword>
<evidence type="ECO:0000259" key="3">
    <source>
        <dbReference type="PROSITE" id="PS51462"/>
    </source>
</evidence>
<reference evidence="4 5" key="1">
    <citation type="submission" date="2021-03" db="EMBL/GenBank/DDBJ databases">
        <title>Genomic Encyclopedia of Type Strains, Phase IV (KMG-IV): sequencing the most valuable type-strain genomes for metagenomic binning, comparative biology and taxonomic classification.</title>
        <authorList>
            <person name="Goeker M."/>
        </authorList>
    </citation>
    <scope>NUCLEOTIDE SEQUENCE [LARGE SCALE GENOMIC DNA]</scope>
    <source>
        <strain evidence="4 5">DSM 25609</strain>
    </source>
</reference>
<evidence type="ECO:0000256" key="1">
    <source>
        <dbReference type="ARBA" id="ARBA00001946"/>
    </source>
</evidence>
<proteinExistence type="predicted"/>